<keyword evidence="1" id="KW-0812">Transmembrane</keyword>
<dbReference type="RefSeq" id="WP_386667648.1">
    <property type="nucleotide sequence ID" value="NZ_JBHLTG010000002.1"/>
</dbReference>
<evidence type="ECO:0000256" key="1">
    <source>
        <dbReference type="SAM" id="Phobius"/>
    </source>
</evidence>
<dbReference type="EMBL" id="JBHLTG010000002">
    <property type="protein sequence ID" value="MFC0678095.1"/>
    <property type="molecule type" value="Genomic_DNA"/>
</dbReference>
<dbReference type="Pfam" id="PF11292">
    <property type="entry name" value="DUF3093"/>
    <property type="match status" value="1"/>
</dbReference>
<protein>
    <submittedName>
        <fullName evidence="2">DUF3093 domain-containing protein</fullName>
    </submittedName>
</protein>
<accession>A0ABV6RM86</accession>
<gene>
    <name evidence="2" type="ORF">ACFFGH_09610</name>
</gene>
<feature type="transmembrane region" description="Helical" evidence="1">
    <location>
        <begin position="21"/>
        <end position="38"/>
    </location>
</feature>
<evidence type="ECO:0000313" key="3">
    <source>
        <dbReference type="Proteomes" id="UP001589896"/>
    </source>
</evidence>
<dbReference type="Proteomes" id="UP001589896">
    <property type="component" value="Unassembled WGS sequence"/>
</dbReference>
<keyword evidence="3" id="KW-1185">Reference proteome</keyword>
<evidence type="ECO:0000313" key="2">
    <source>
        <dbReference type="EMBL" id="MFC0678095.1"/>
    </source>
</evidence>
<organism evidence="2 3">
    <name type="scientific">Lysobacter korlensis</name>
    <dbReference type="NCBI Taxonomy" id="553636"/>
    <lineage>
        <taxon>Bacteria</taxon>
        <taxon>Pseudomonadati</taxon>
        <taxon>Pseudomonadota</taxon>
        <taxon>Gammaproteobacteria</taxon>
        <taxon>Lysobacterales</taxon>
        <taxon>Lysobacteraceae</taxon>
        <taxon>Lysobacter</taxon>
    </lineage>
</organism>
<dbReference type="InterPro" id="IPR021443">
    <property type="entry name" value="DUF3093"/>
</dbReference>
<reference evidence="2 3" key="1">
    <citation type="submission" date="2024-09" db="EMBL/GenBank/DDBJ databases">
        <authorList>
            <person name="Sun Q."/>
            <person name="Mori K."/>
        </authorList>
    </citation>
    <scope>NUCLEOTIDE SEQUENCE [LARGE SCALE GENOMIC DNA]</scope>
    <source>
        <strain evidence="2 3">KCTC 23076</strain>
    </source>
</reference>
<name>A0ABV6RM86_9GAMM</name>
<comment type="caution">
    <text evidence="2">The sequence shown here is derived from an EMBL/GenBank/DDBJ whole genome shotgun (WGS) entry which is preliminary data.</text>
</comment>
<feature type="transmembrane region" description="Helical" evidence="1">
    <location>
        <begin position="44"/>
        <end position="62"/>
    </location>
</feature>
<proteinExistence type="predicted"/>
<keyword evidence="1" id="KW-0472">Membrane</keyword>
<sequence>MTVLPERPAPVYRERVWPAPWVLLSLALVLPASLLVFLPINPLVGVGTGVVLYGGLVVLLVIGSPTLEVTERGFTAGRATLPARHIGRAEGFSRADATRERGPNLDARAWLLIRGWVDGVVRVEVADDRDPVPYWLVSTRRPDELVSALDRVRPRTPGR</sequence>
<keyword evidence="1" id="KW-1133">Transmembrane helix</keyword>